<dbReference type="Pfam" id="PF04542">
    <property type="entry name" value="Sigma70_r2"/>
    <property type="match status" value="1"/>
</dbReference>
<keyword evidence="2" id="KW-1185">Reference proteome</keyword>
<dbReference type="Gene3D" id="1.10.1740.10">
    <property type="match status" value="1"/>
</dbReference>
<name>A0A7X5F405_9HYPH</name>
<dbReference type="InterPro" id="IPR046531">
    <property type="entry name" value="DUF6596"/>
</dbReference>
<proteinExistence type="predicted"/>
<dbReference type="SUPFAM" id="SSF88659">
    <property type="entry name" value="Sigma3 and sigma4 domains of RNA polymerase sigma factors"/>
    <property type="match status" value="1"/>
</dbReference>
<dbReference type="AlphaFoldDB" id="A0A7X5F405"/>
<evidence type="ECO:0000313" key="1">
    <source>
        <dbReference type="EMBL" id="NBN79311.1"/>
    </source>
</evidence>
<dbReference type="EMBL" id="JAABLQ010000001">
    <property type="protein sequence ID" value="NBN79311.1"/>
    <property type="molecule type" value="Genomic_DNA"/>
</dbReference>
<dbReference type="PANTHER" id="PTHR47756:SF2">
    <property type="entry name" value="BLL6612 PROTEIN"/>
    <property type="match status" value="1"/>
</dbReference>
<evidence type="ECO:0000313" key="2">
    <source>
        <dbReference type="Proteomes" id="UP000586722"/>
    </source>
</evidence>
<comment type="caution">
    <text evidence="1">The sequence shown here is derived from an EMBL/GenBank/DDBJ whole genome shotgun (WGS) entry which is preliminary data.</text>
</comment>
<protein>
    <submittedName>
        <fullName evidence="1">RNA polymerase subunit sigma-70</fullName>
    </submittedName>
</protein>
<dbReference type="InterPro" id="IPR013325">
    <property type="entry name" value="RNA_pol_sigma_r2"/>
</dbReference>
<reference evidence="2" key="1">
    <citation type="submission" date="2020-01" db="EMBL/GenBank/DDBJ databases">
        <authorList>
            <person name="Fang Y."/>
            <person name="Sun R."/>
            <person name="Nie L."/>
            <person name="He J."/>
            <person name="Hao L."/>
            <person name="Wang L."/>
            <person name="Su S."/>
            <person name="Lv E."/>
            <person name="Zhang Z."/>
            <person name="Xie R."/>
            <person name="Liu H."/>
        </authorList>
    </citation>
    <scope>NUCLEOTIDE SEQUENCE [LARGE SCALE GENOMIC DNA]</scope>
    <source>
        <strain evidence="2">XCT-53</strain>
    </source>
</reference>
<dbReference type="RefSeq" id="WP_161676754.1">
    <property type="nucleotide sequence ID" value="NZ_JAABLP010000003.1"/>
</dbReference>
<dbReference type="SUPFAM" id="SSF88946">
    <property type="entry name" value="Sigma2 domain of RNA polymerase sigma factors"/>
    <property type="match status" value="1"/>
</dbReference>
<dbReference type="PANTHER" id="PTHR47756">
    <property type="entry name" value="BLL6612 PROTEIN-RELATED"/>
    <property type="match status" value="1"/>
</dbReference>
<dbReference type="Pfam" id="PF20239">
    <property type="entry name" value="DUF6596"/>
    <property type="match status" value="1"/>
</dbReference>
<dbReference type="Proteomes" id="UP000586722">
    <property type="component" value="Unassembled WGS sequence"/>
</dbReference>
<sequence length="415" mass="46003">MSQPTDPDGSRRVAEQAARTSYGRLIAILSMRRRDIAAAEDALSEALIAALRTWPQTGVPTNPDAWLLTAARNRQKNEARARSVRQAAEPELMQQIELAEETVQASDRRLELMFVCAHPAIDPAARAPLMLQTVLGIDAATIARAFLVEPATMSQRLVRAKARIRDAGLRFGIPDRAEMAGRLDAVLDAIYAAFGQGWDRLDLPDMPEALTGEAIWLARLVVEMLPQEPEAKGLLALMLYSSARRLARRDDAGRFVPLDRQDPRLWDRTRILEAEALLTVASRAGRFGRYQCEAAIQSVHVQRPLTGRLNLTALLKLYDLLVTHADSIGARIGRAVVLAETGDIGSARAELDDLPQDRVRRHQPWWVARSQVSLLAGDIADAIACLTEAIRLTERPEIRDHLSDRRETLVRSLPA</sequence>
<gene>
    <name evidence="1" type="ORF">GWI72_13625</name>
</gene>
<organism evidence="1 2">
    <name type="scientific">Pannonibacter tanglangensis</name>
    <dbReference type="NCBI Taxonomy" id="2750084"/>
    <lineage>
        <taxon>Bacteria</taxon>
        <taxon>Pseudomonadati</taxon>
        <taxon>Pseudomonadota</taxon>
        <taxon>Alphaproteobacteria</taxon>
        <taxon>Hyphomicrobiales</taxon>
        <taxon>Stappiaceae</taxon>
        <taxon>Pannonibacter</taxon>
    </lineage>
</organism>
<dbReference type="GO" id="GO:0003700">
    <property type="term" value="F:DNA-binding transcription factor activity"/>
    <property type="evidence" value="ECO:0007669"/>
    <property type="project" value="InterPro"/>
</dbReference>
<dbReference type="GO" id="GO:0006352">
    <property type="term" value="P:DNA-templated transcription initiation"/>
    <property type="evidence" value="ECO:0007669"/>
    <property type="project" value="InterPro"/>
</dbReference>
<dbReference type="InterPro" id="IPR013324">
    <property type="entry name" value="RNA_pol_sigma_r3/r4-like"/>
</dbReference>
<dbReference type="InterPro" id="IPR007627">
    <property type="entry name" value="RNA_pol_sigma70_r2"/>
</dbReference>
<accession>A0A7X5F405</accession>